<dbReference type="Proteomes" id="UP000288012">
    <property type="component" value="Unassembled WGS sequence"/>
</dbReference>
<gene>
    <name evidence="2" type="ORF">EKM59_08730</name>
</gene>
<keyword evidence="3" id="KW-1185">Reference proteome</keyword>
<dbReference type="EMBL" id="RZGR01000027">
    <property type="protein sequence ID" value="RUQ84449.1"/>
    <property type="molecule type" value="Genomic_DNA"/>
</dbReference>
<evidence type="ECO:0000313" key="2">
    <source>
        <dbReference type="EMBL" id="RUQ84449.1"/>
    </source>
</evidence>
<dbReference type="AlphaFoldDB" id="A0A433JHV9"/>
<evidence type="ECO:0008006" key="4">
    <source>
        <dbReference type="Google" id="ProtNLM"/>
    </source>
</evidence>
<dbReference type="Gene3D" id="2.60.120.10">
    <property type="entry name" value="Jelly Rolls"/>
    <property type="match status" value="1"/>
</dbReference>
<protein>
    <recommendedName>
        <fullName evidence="4">Cupin domain-containing protein</fullName>
    </recommendedName>
</protein>
<name>A0A433JHV9_9GAMM</name>
<keyword evidence="1" id="KW-0732">Signal</keyword>
<dbReference type="OrthoDB" id="5650664at2"/>
<feature type="signal peptide" evidence="1">
    <location>
        <begin position="1"/>
        <end position="19"/>
    </location>
</feature>
<evidence type="ECO:0000313" key="3">
    <source>
        <dbReference type="Proteomes" id="UP000288012"/>
    </source>
</evidence>
<evidence type="ECO:0000256" key="1">
    <source>
        <dbReference type="SAM" id="SignalP"/>
    </source>
</evidence>
<dbReference type="InterPro" id="IPR014710">
    <property type="entry name" value="RmlC-like_jellyroll"/>
</dbReference>
<comment type="caution">
    <text evidence="2">The sequence shown here is derived from an EMBL/GenBank/DDBJ whole genome shotgun (WGS) entry which is preliminary data.</text>
</comment>
<accession>A0A433JHV9</accession>
<dbReference type="RefSeq" id="WP_126954693.1">
    <property type="nucleotide sequence ID" value="NZ_RZGR01000027.1"/>
</dbReference>
<proteinExistence type="predicted"/>
<feature type="chain" id="PRO_5019459353" description="Cupin domain-containing protein" evidence="1">
    <location>
        <begin position="20"/>
        <end position="119"/>
    </location>
</feature>
<organism evidence="2 3">
    <name type="scientific">Legionella septentrionalis</name>
    <dbReference type="NCBI Taxonomy" id="2498109"/>
    <lineage>
        <taxon>Bacteria</taxon>
        <taxon>Pseudomonadati</taxon>
        <taxon>Pseudomonadota</taxon>
        <taxon>Gammaproteobacteria</taxon>
        <taxon>Legionellales</taxon>
        <taxon>Legionellaceae</taxon>
        <taxon>Legionella</taxon>
    </lineage>
</organism>
<reference evidence="2 3" key="1">
    <citation type="submission" date="2018-12" db="EMBL/GenBank/DDBJ databases">
        <title>Legionella sp,whole genome shotgun sequence.</title>
        <authorList>
            <person name="Wu H."/>
        </authorList>
    </citation>
    <scope>NUCLEOTIDE SEQUENCE [LARGE SCALE GENOMIC DNA]</scope>
    <source>
        <strain evidence="3">km714</strain>
    </source>
</reference>
<sequence length="119" mass="13626">MKRFSLILLGSILLQVAQAETVSSKRITQFSNKQVNVWKTIIYPSSAQQLAMHRHENNRVLIALSDGLLKITNDKGKIHYLQLKKDTAYFLKKDIANELHSDENISNHPVKVMVIELNE</sequence>